<dbReference type="OrthoDB" id="682045at2759"/>
<dbReference type="EMBL" id="JACEFO010001776">
    <property type="protein sequence ID" value="KAF8704141.1"/>
    <property type="molecule type" value="Genomic_DNA"/>
</dbReference>
<evidence type="ECO:0000313" key="2">
    <source>
        <dbReference type="Proteomes" id="UP000636709"/>
    </source>
</evidence>
<reference evidence="1" key="1">
    <citation type="submission" date="2020-07" db="EMBL/GenBank/DDBJ databases">
        <title>Genome sequence and genetic diversity analysis of an under-domesticated orphan crop, white fonio (Digitaria exilis).</title>
        <authorList>
            <person name="Bennetzen J.L."/>
            <person name="Chen S."/>
            <person name="Ma X."/>
            <person name="Wang X."/>
            <person name="Yssel A.E.J."/>
            <person name="Chaluvadi S.R."/>
            <person name="Johnson M."/>
            <person name="Gangashetty P."/>
            <person name="Hamidou F."/>
            <person name="Sanogo M.D."/>
            <person name="Zwaenepoel A."/>
            <person name="Wallace J."/>
            <person name="Van De Peer Y."/>
            <person name="Van Deynze A."/>
        </authorList>
    </citation>
    <scope>NUCLEOTIDE SEQUENCE</scope>
    <source>
        <tissue evidence="1">Leaves</tissue>
    </source>
</reference>
<dbReference type="Pfam" id="PF14938">
    <property type="entry name" value="SNAP"/>
    <property type="match status" value="1"/>
</dbReference>
<accession>A0A835BQJ4</accession>
<name>A0A835BQJ4_9POAL</name>
<keyword evidence="2" id="KW-1185">Reference proteome</keyword>
<proteinExistence type="predicted"/>
<sequence>MNMNSLRHLRFYDPGSATFRLKTKRRGRLLPLSMRWRRPSHCSSRKNNLRLAATSCRELAEFYTEHQQLLHASDFYEQAADYYGANRRSKRFCRFKAKLLRFTLANEEMLCAIGMVPLKDCKRRSSKHIKSSDPDWGAQVSQLFSSTSTIQPWM</sequence>
<dbReference type="Proteomes" id="UP000636709">
    <property type="component" value="Unassembled WGS sequence"/>
</dbReference>
<gene>
    <name evidence="1" type="ORF">HU200_031634</name>
</gene>
<protein>
    <submittedName>
        <fullName evidence="1">Uncharacterized protein</fullName>
    </submittedName>
</protein>
<comment type="caution">
    <text evidence="1">The sequence shown here is derived from an EMBL/GenBank/DDBJ whole genome shotgun (WGS) entry which is preliminary data.</text>
</comment>
<organism evidence="1 2">
    <name type="scientific">Digitaria exilis</name>
    <dbReference type="NCBI Taxonomy" id="1010633"/>
    <lineage>
        <taxon>Eukaryota</taxon>
        <taxon>Viridiplantae</taxon>
        <taxon>Streptophyta</taxon>
        <taxon>Embryophyta</taxon>
        <taxon>Tracheophyta</taxon>
        <taxon>Spermatophyta</taxon>
        <taxon>Magnoliopsida</taxon>
        <taxon>Liliopsida</taxon>
        <taxon>Poales</taxon>
        <taxon>Poaceae</taxon>
        <taxon>PACMAD clade</taxon>
        <taxon>Panicoideae</taxon>
        <taxon>Panicodae</taxon>
        <taxon>Paniceae</taxon>
        <taxon>Anthephorinae</taxon>
        <taxon>Digitaria</taxon>
    </lineage>
</organism>
<dbReference type="AlphaFoldDB" id="A0A835BQJ4"/>
<evidence type="ECO:0000313" key="1">
    <source>
        <dbReference type="EMBL" id="KAF8704141.1"/>
    </source>
</evidence>
<dbReference type="InterPro" id="IPR011990">
    <property type="entry name" value="TPR-like_helical_dom_sf"/>
</dbReference>
<dbReference type="Gene3D" id="1.25.40.10">
    <property type="entry name" value="Tetratricopeptide repeat domain"/>
    <property type="match status" value="1"/>
</dbReference>